<evidence type="ECO:0000256" key="1">
    <source>
        <dbReference type="SAM" id="MobiDB-lite"/>
    </source>
</evidence>
<evidence type="ECO:0000313" key="2">
    <source>
        <dbReference type="EMBL" id="NKI41955.1"/>
    </source>
</evidence>
<protein>
    <recommendedName>
        <fullName evidence="4">Peptide chain release factor 1</fullName>
    </recommendedName>
</protein>
<feature type="region of interest" description="Disordered" evidence="1">
    <location>
        <begin position="353"/>
        <end position="413"/>
    </location>
</feature>
<evidence type="ECO:0000313" key="3">
    <source>
        <dbReference type="Proteomes" id="UP000772196"/>
    </source>
</evidence>
<organism evidence="2 3">
    <name type="scientific">Streptomyces physcomitrii</name>
    <dbReference type="NCBI Taxonomy" id="2724184"/>
    <lineage>
        <taxon>Bacteria</taxon>
        <taxon>Bacillati</taxon>
        <taxon>Actinomycetota</taxon>
        <taxon>Actinomycetes</taxon>
        <taxon>Kitasatosporales</taxon>
        <taxon>Streptomycetaceae</taxon>
        <taxon>Streptomyces</taxon>
    </lineage>
</organism>
<proteinExistence type="predicted"/>
<feature type="compositionally biased region" description="Basic and acidic residues" evidence="1">
    <location>
        <begin position="357"/>
        <end position="374"/>
    </location>
</feature>
<dbReference type="EMBL" id="JAAWWP010000006">
    <property type="protein sequence ID" value="NKI41955.1"/>
    <property type="molecule type" value="Genomic_DNA"/>
</dbReference>
<name>A0ABX1H3M5_9ACTN</name>
<reference evidence="2 3" key="1">
    <citation type="submission" date="2020-04" db="EMBL/GenBank/DDBJ databases">
        <title>Phylogenetic Diversity and Antibacterial Activity against Ralstonia solanacearum of Endophytic Actinomycete Isolated from Moss.</title>
        <authorList>
            <person name="Zhuang X."/>
        </authorList>
    </citation>
    <scope>NUCLEOTIDE SEQUENCE [LARGE SCALE GENOMIC DNA]</scope>
    <source>
        <strain evidence="2 3">LD120</strain>
    </source>
</reference>
<accession>A0ABX1H3M5</accession>
<keyword evidence="3" id="KW-1185">Reference proteome</keyword>
<gene>
    <name evidence="2" type="ORF">HFV08_12025</name>
</gene>
<dbReference type="Proteomes" id="UP000772196">
    <property type="component" value="Unassembled WGS sequence"/>
</dbReference>
<sequence length="413" mass="44473">MKLAPLAPLYERRGPWATAYLDTSVADEALATRRELQARETAEDLARQGADEATCRAVREALEAATHGGPGAGVAVFATGGEVVYASGLTAPPESGSLTSWAPLPHVAPLVRLLPDEPDCLVARIDRTGADLELRTADRHRPLDEVAGRDWPVHRTASADWSERHFQLSVENSWKENARTVAEGIAQAVAETGAELIVLAGDERERRTVREALPQHLAPFAVETRHGGRAAGSSEESLDAAVEEEQQRFLRRRTAEQLERFEAARQRPDGRTEAVDGVPALVEAAREHRIETLLLHPEGPDTYAEVWAGPDPDQLATRRTEVRELGEPEPFATRADDALLRSAVTTSAAVVLVPGGEPERAPQEDLAADNRTERQAGSGSEASGEVPVGGLGAVLRWATEGEHPRPEPGTGRG</sequence>
<evidence type="ECO:0008006" key="4">
    <source>
        <dbReference type="Google" id="ProtNLM"/>
    </source>
</evidence>
<comment type="caution">
    <text evidence="2">The sequence shown here is derived from an EMBL/GenBank/DDBJ whole genome shotgun (WGS) entry which is preliminary data.</text>
</comment>
<dbReference type="InterPro" id="IPR040701">
    <property type="entry name" value="Bact_RF_family2"/>
</dbReference>
<dbReference type="Pfam" id="PF18844">
    <property type="entry name" value="baeRF_family2"/>
    <property type="match status" value="1"/>
</dbReference>
<dbReference type="RefSeq" id="WP_168538679.1">
    <property type="nucleotide sequence ID" value="NZ_JAAWWP010000006.1"/>
</dbReference>